<dbReference type="Gene3D" id="1.10.10.10">
    <property type="entry name" value="Winged helix-like DNA-binding domain superfamily/Winged helix DNA-binding domain"/>
    <property type="match status" value="1"/>
</dbReference>
<keyword evidence="2" id="KW-0238">DNA-binding</keyword>
<comment type="caution">
    <text evidence="7">The sequence shown here is derived from an EMBL/GenBank/DDBJ whole genome shotgun (WGS) entry which is preliminary data.</text>
</comment>
<evidence type="ECO:0000256" key="4">
    <source>
        <dbReference type="SAM" id="MobiDB-lite"/>
    </source>
</evidence>
<dbReference type="Proteomes" id="UP000245765">
    <property type="component" value="Unassembled WGS sequence"/>
</dbReference>
<dbReference type="Pfam" id="PF09339">
    <property type="entry name" value="HTH_IclR"/>
    <property type="match status" value="1"/>
</dbReference>
<gene>
    <name evidence="7" type="ORF">DFH01_09205</name>
</gene>
<feature type="compositionally biased region" description="Low complexity" evidence="4">
    <location>
        <begin position="12"/>
        <end position="21"/>
    </location>
</feature>
<accession>A0A317FD84</accession>
<proteinExistence type="predicted"/>
<dbReference type="InterPro" id="IPR050707">
    <property type="entry name" value="HTH_MetabolicPath_Reg"/>
</dbReference>
<dbReference type="SUPFAM" id="SSF55781">
    <property type="entry name" value="GAF domain-like"/>
    <property type="match status" value="1"/>
</dbReference>
<dbReference type="GO" id="GO:0045892">
    <property type="term" value="P:negative regulation of DNA-templated transcription"/>
    <property type="evidence" value="ECO:0007669"/>
    <property type="project" value="TreeGrafter"/>
</dbReference>
<dbReference type="AlphaFoldDB" id="A0A317FD84"/>
<feature type="domain" description="IclR-ED" evidence="6">
    <location>
        <begin position="89"/>
        <end position="240"/>
    </location>
</feature>
<dbReference type="EMBL" id="QGNA01000002">
    <property type="protein sequence ID" value="PWS37044.1"/>
    <property type="molecule type" value="Genomic_DNA"/>
</dbReference>
<sequence>MRKPERVRTRSAQTAAAPAAAEPDGNVRAVDRALALLLAFEDGEATLPLADIARRAGLHVTTALRLLGTLEHHGFVRRLPAGGYALGPQLLVLGERFRRGLRLEDQVLPALERLRDESRESAAFFVREGDARRCLFRRDSPQPVRTVARVGEVAPLGVGAHGRALVALQSAPPPRLPIVSRGERLKEVAAIAAPVLDARGQVVGSIGITMPLYRFDASAEATCLPLVLREAVALTRALGGDPAPIAALGTAGG</sequence>
<keyword evidence="1" id="KW-0805">Transcription regulation</keyword>
<dbReference type="PROSITE" id="PS51078">
    <property type="entry name" value="ICLR_ED"/>
    <property type="match status" value="1"/>
</dbReference>
<dbReference type="Pfam" id="PF01614">
    <property type="entry name" value="IclR_C"/>
    <property type="match status" value="2"/>
</dbReference>
<evidence type="ECO:0000259" key="5">
    <source>
        <dbReference type="PROSITE" id="PS51077"/>
    </source>
</evidence>
<dbReference type="FunFam" id="1.10.10.10:FF:000056">
    <property type="entry name" value="IclR family transcriptional regulator"/>
    <property type="match status" value="1"/>
</dbReference>
<dbReference type="InterPro" id="IPR036390">
    <property type="entry name" value="WH_DNA-bd_sf"/>
</dbReference>
<evidence type="ECO:0000259" key="6">
    <source>
        <dbReference type="PROSITE" id="PS51078"/>
    </source>
</evidence>
<dbReference type="SMART" id="SM00346">
    <property type="entry name" value="HTH_ICLR"/>
    <property type="match status" value="1"/>
</dbReference>
<keyword evidence="3" id="KW-0804">Transcription</keyword>
<evidence type="ECO:0000313" key="8">
    <source>
        <dbReference type="Proteomes" id="UP000245765"/>
    </source>
</evidence>
<dbReference type="PANTHER" id="PTHR30136:SF39">
    <property type="entry name" value="TRANSCRIPTIONAL REGULATORY PROTEIN"/>
    <property type="match status" value="1"/>
</dbReference>
<dbReference type="GO" id="GO:0003677">
    <property type="term" value="F:DNA binding"/>
    <property type="evidence" value="ECO:0007669"/>
    <property type="project" value="UniProtKB-KW"/>
</dbReference>
<protein>
    <submittedName>
        <fullName evidence="7">IclR family transcriptional regulator</fullName>
    </submittedName>
</protein>
<evidence type="ECO:0000313" key="7">
    <source>
        <dbReference type="EMBL" id="PWS37044.1"/>
    </source>
</evidence>
<name>A0A317FD84_9PROT</name>
<evidence type="ECO:0000256" key="3">
    <source>
        <dbReference type="ARBA" id="ARBA00023163"/>
    </source>
</evidence>
<dbReference type="InterPro" id="IPR036388">
    <property type="entry name" value="WH-like_DNA-bd_sf"/>
</dbReference>
<dbReference type="SUPFAM" id="SSF46785">
    <property type="entry name" value="Winged helix' DNA-binding domain"/>
    <property type="match status" value="1"/>
</dbReference>
<dbReference type="InterPro" id="IPR005471">
    <property type="entry name" value="Tscrpt_reg_IclR_N"/>
</dbReference>
<dbReference type="GO" id="GO:0003700">
    <property type="term" value="F:DNA-binding transcription factor activity"/>
    <property type="evidence" value="ECO:0007669"/>
    <property type="project" value="TreeGrafter"/>
</dbReference>
<reference evidence="8" key="1">
    <citation type="submission" date="2018-05" db="EMBL/GenBank/DDBJ databases">
        <authorList>
            <person name="Du Z."/>
            <person name="Wang X."/>
        </authorList>
    </citation>
    <scope>NUCLEOTIDE SEQUENCE [LARGE SCALE GENOMIC DNA]</scope>
    <source>
        <strain evidence="8">CQN31</strain>
    </source>
</reference>
<evidence type="ECO:0000256" key="1">
    <source>
        <dbReference type="ARBA" id="ARBA00023015"/>
    </source>
</evidence>
<keyword evidence="8" id="KW-1185">Reference proteome</keyword>
<dbReference type="PROSITE" id="PS51077">
    <property type="entry name" value="HTH_ICLR"/>
    <property type="match status" value="1"/>
</dbReference>
<feature type="domain" description="HTH iclR-type" evidence="5">
    <location>
        <begin position="27"/>
        <end position="88"/>
    </location>
</feature>
<dbReference type="InterPro" id="IPR029016">
    <property type="entry name" value="GAF-like_dom_sf"/>
</dbReference>
<dbReference type="InterPro" id="IPR014757">
    <property type="entry name" value="Tscrpt_reg_IclR_C"/>
</dbReference>
<feature type="region of interest" description="Disordered" evidence="4">
    <location>
        <begin position="1"/>
        <end position="23"/>
    </location>
</feature>
<dbReference type="PANTHER" id="PTHR30136">
    <property type="entry name" value="HELIX-TURN-HELIX TRANSCRIPTIONAL REGULATOR, ICLR FAMILY"/>
    <property type="match status" value="1"/>
</dbReference>
<evidence type="ECO:0000256" key="2">
    <source>
        <dbReference type="ARBA" id="ARBA00023125"/>
    </source>
</evidence>
<organism evidence="7 8">
    <name type="scientific">Falsiroseomonas bella</name>
    <dbReference type="NCBI Taxonomy" id="2184016"/>
    <lineage>
        <taxon>Bacteria</taxon>
        <taxon>Pseudomonadati</taxon>
        <taxon>Pseudomonadota</taxon>
        <taxon>Alphaproteobacteria</taxon>
        <taxon>Acetobacterales</taxon>
        <taxon>Roseomonadaceae</taxon>
        <taxon>Falsiroseomonas</taxon>
    </lineage>
</organism>
<dbReference type="Gene3D" id="3.30.450.40">
    <property type="match status" value="2"/>
</dbReference>